<dbReference type="GeneID" id="19967375"/>
<dbReference type="AlphaFoldDB" id="W2SB61"/>
<name>W2SB61_CYPE1</name>
<dbReference type="InParanoid" id="W2SB61"/>
<dbReference type="OrthoDB" id="3527137at2759"/>
<evidence type="ECO:0000313" key="3">
    <source>
        <dbReference type="Proteomes" id="UP000030752"/>
    </source>
</evidence>
<evidence type="ECO:0000259" key="1">
    <source>
        <dbReference type="Pfam" id="PF24968"/>
    </source>
</evidence>
<organism evidence="2 3">
    <name type="scientific">Cyphellophora europaea (strain CBS 101466)</name>
    <name type="common">Phialophora europaea</name>
    <dbReference type="NCBI Taxonomy" id="1220924"/>
    <lineage>
        <taxon>Eukaryota</taxon>
        <taxon>Fungi</taxon>
        <taxon>Dikarya</taxon>
        <taxon>Ascomycota</taxon>
        <taxon>Pezizomycotina</taxon>
        <taxon>Eurotiomycetes</taxon>
        <taxon>Chaetothyriomycetidae</taxon>
        <taxon>Chaetothyriales</taxon>
        <taxon>Cyphellophoraceae</taxon>
        <taxon>Cyphellophora</taxon>
    </lineage>
</organism>
<dbReference type="RefSeq" id="XP_008710567.1">
    <property type="nucleotide sequence ID" value="XM_008712345.1"/>
</dbReference>
<protein>
    <recommendedName>
        <fullName evidence="1">DUF7770 domain-containing protein</fullName>
    </recommendedName>
</protein>
<dbReference type="VEuPathDB" id="FungiDB:HMPREF1541_00036"/>
<dbReference type="Pfam" id="PF24968">
    <property type="entry name" value="DUF7770"/>
    <property type="match status" value="1"/>
</dbReference>
<dbReference type="STRING" id="1220924.W2SB61"/>
<reference evidence="2 3" key="1">
    <citation type="submission" date="2013-03" db="EMBL/GenBank/DDBJ databases">
        <title>The Genome Sequence of Phialophora europaea CBS 101466.</title>
        <authorList>
            <consortium name="The Broad Institute Genomics Platform"/>
            <person name="Cuomo C."/>
            <person name="de Hoog S."/>
            <person name="Gorbushina A."/>
            <person name="Walker B."/>
            <person name="Young S.K."/>
            <person name="Zeng Q."/>
            <person name="Gargeya S."/>
            <person name="Fitzgerald M."/>
            <person name="Haas B."/>
            <person name="Abouelleil A."/>
            <person name="Allen A.W."/>
            <person name="Alvarado L."/>
            <person name="Arachchi H.M."/>
            <person name="Berlin A.M."/>
            <person name="Chapman S.B."/>
            <person name="Gainer-Dewar J."/>
            <person name="Goldberg J."/>
            <person name="Griggs A."/>
            <person name="Gujja S."/>
            <person name="Hansen M."/>
            <person name="Howarth C."/>
            <person name="Imamovic A."/>
            <person name="Ireland A."/>
            <person name="Larimer J."/>
            <person name="McCowan C."/>
            <person name="Murphy C."/>
            <person name="Pearson M."/>
            <person name="Poon T.W."/>
            <person name="Priest M."/>
            <person name="Roberts A."/>
            <person name="Saif S."/>
            <person name="Shea T."/>
            <person name="Sisk P."/>
            <person name="Sykes S."/>
            <person name="Wortman J."/>
            <person name="Nusbaum C."/>
            <person name="Birren B."/>
        </authorList>
    </citation>
    <scope>NUCLEOTIDE SEQUENCE [LARGE SCALE GENOMIC DNA]</scope>
    <source>
        <strain evidence="2 3">CBS 101466</strain>
    </source>
</reference>
<keyword evidence="3" id="KW-1185">Reference proteome</keyword>
<dbReference type="EMBL" id="KB822711">
    <property type="protein sequence ID" value="ETN45855.1"/>
    <property type="molecule type" value="Genomic_DNA"/>
</dbReference>
<proteinExistence type="predicted"/>
<dbReference type="InterPro" id="IPR056672">
    <property type="entry name" value="DUF7770"/>
</dbReference>
<dbReference type="Proteomes" id="UP000030752">
    <property type="component" value="Unassembled WGS sequence"/>
</dbReference>
<sequence length="113" mass="13027">MRAEYEGYNNGHLEWSDCPYMQSNSNIHHWDYQCKGNTQVREIANALYSKGRERYDLQGGKGCRFWIYVAGKDFADQGIITGAAPTEIWGKVQFLYHHTNAPEQTAVVQGKFY</sequence>
<feature type="domain" description="DUF7770" evidence="1">
    <location>
        <begin position="7"/>
        <end position="113"/>
    </location>
</feature>
<dbReference type="HOGENOM" id="CLU_2086516_0_0_1"/>
<accession>W2SB61</accession>
<evidence type="ECO:0000313" key="2">
    <source>
        <dbReference type="EMBL" id="ETN45855.1"/>
    </source>
</evidence>
<gene>
    <name evidence="2" type="ORF">HMPREF1541_00036</name>
</gene>